<reference evidence="2" key="1">
    <citation type="journal article" date="2022" name="New Phytol.">
        <title>Phylogenomic structure and speciation in an emerging model: the Sphagnum magellanicum complex (Bryophyta).</title>
        <authorList>
            <person name="Shaw A.J."/>
            <person name="Piatkowski B."/>
            <person name="Duffy A.M."/>
            <person name="Aguero B."/>
            <person name="Imwattana K."/>
            <person name="Nieto-Lugilde M."/>
            <person name="Healey A."/>
            <person name="Weston D.J."/>
            <person name="Patel M.N."/>
            <person name="Schmutz J."/>
            <person name="Grimwood J."/>
            <person name="Yavitt J.B."/>
            <person name="Hassel K."/>
            <person name="Stenoien H.K."/>
            <person name="Flatberg K.I."/>
            <person name="Bickford C.P."/>
            <person name="Hicks K.A."/>
        </authorList>
    </citation>
    <scope>NUCLEOTIDE SEQUENCE [LARGE SCALE GENOMIC DNA]</scope>
</reference>
<gene>
    <name evidence="1" type="ORF">CY35_07G047100</name>
</gene>
<comment type="caution">
    <text evidence="1">The sequence shown here is derived from an EMBL/GenBank/DDBJ whole genome shotgun (WGS) entry which is preliminary data.</text>
</comment>
<evidence type="ECO:0000313" key="1">
    <source>
        <dbReference type="EMBL" id="KAH9556762.1"/>
    </source>
</evidence>
<organism evidence="1 2">
    <name type="scientific">Sphagnum magellanicum</name>
    <dbReference type="NCBI Taxonomy" id="128215"/>
    <lineage>
        <taxon>Eukaryota</taxon>
        <taxon>Viridiplantae</taxon>
        <taxon>Streptophyta</taxon>
        <taxon>Embryophyta</taxon>
        <taxon>Bryophyta</taxon>
        <taxon>Sphagnophytina</taxon>
        <taxon>Sphagnopsida</taxon>
        <taxon>Sphagnales</taxon>
        <taxon>Sphagnaceae</taxon>
        <taxon>Sphagnum</taxon>
    </lineage>
</organism>
<dbReference type="EMBL" id="CM038913">
    <property type="protein sequence ID" value="KAH9556762.1"/>
    <property type="molecule type" value="Genomic_DNA"/>
</dbReference>
<keyword evidence="2" id="KW-1185">Reference proteome</keyword>
<proteinExistence type="predicted"/>
<accession>A0ACB8HL04</accession>
<name>A0ACB8HL04_9BRYO</name>
<dbReference type="Proteomes" id="UP000828922">
    <property type="component" value="Linkage Group LG07"/>
</dbReference>
<evidence type="ECO:0000313" key="2">
    <source>
        <dbReference type="Proteomes" id="UP000828922"/>
    </source>
</evidence>
<protein>
    <submittedName>
        <fullName evidence="1">Uncharacterized protein</fullName>
    </submittedName>
</protein>
<sequence>MAQLKATRSKVDIEDKVLQRVLQVTLRPGDDRGGSGVPLYLEQLAAELLSEDRPTVLSRDSIERVFMERLSTIYAGYDPPFSYLVGCYRRALEEARKAQIMKDKIILAEILDALQQVKELAVSYAVLVLAHAEDINFPQSPEPSLAPNMQFLALILGDLSPNMGYDTFASSGSTLPPGFLDDLINRFENEPEGLKNVFEQLFKDLQGSVMKISPLGPFQGYLRALGMLVSHPSLALVLVHHPMWNPRGNHVNGRVLEVSSILGPFFHISVIPDHPVFGNGEPNVGQQCFSEASTRRTSDLTSSYALIKTVMHQLYDGLHDVILKLLKTAEAREKVLQYLADVIQKNANRVQMQANPFTTASNGMFVSLSAVMLKLCDPFLDASLSKKGKIEASYVLRKGRLDFSGLTAILATSEELRHLQAEEASTSTLNNPQSDLPGPAASKPADHSNFSFICECFFLTARVLNLGLIKALLDFKTLVQDLSRHKESLAALKAMRGNGAPEELEHDISQAEALVERLSQDRLCYDAQLLKDVNLLQQGLNFYRLMVVWLAGLVGGFQLPLPSICPMEFASMPEHFVEDPMELLLFASRIPKGLDTVNLDEFMSFIVMFMGSPLHVRNPYLRAKMVEVLNAWMPSKSPSPVMASNMALLFEEHDLALQYLVPNLLKLYVDIEFTGSHTQFYDKFNIRHNIAELLEYLWLVPSHHNAWKKIAIMEEKGSYLKFLNLLINDSIFLLDESLKKIPELKAMEAEIENSDEWNQRPPQERQERVHHFHQQEHVVRIDMTLANEDVKMLQYTSAEITAPFLLPEMVERIASMLNYFLFQLVGPQRKALRVKEPEKYEFRPKELLSQIVDIYVHLDRGDAHQSFANAISSDGRSYREELFSEAAGVLRQIGGLPEKTIQEFELLGVKAKAAATEAKDTEALLGEIPEEFLDPIQTDPFNRSVLTSDMLIPDVELKARIDEYLSSRQR</sequence>